<comment type="similarity">
    <text evidence="6">Belongs to the ABC-4 integral membrane protein family.</text>
</comment>
<organism evidence="10 11">
    <name type="scientific">Candidatus Nitrosocaldus cavascurensis</name>
    <dbReference type="NCBI Taxonomy" id="2058097"/>
    <lineage>
        <taxon>Archaea</taxon>
        <taxon>Nitrososphaerota</taxon>
        <taxon>Nitrososphaeria</taxon>
        <taxon>Candidatus Nitrosocaldales</taxon>
        <taxon>Candidatus Nitrosocaldaceae</taxon>
        <taxon>Candidatus Nitrosocaldus</taxon>
    </lineage>
</organism>
<feature type="transmembrane region" description="Helical" evidence="7">
    <location>
        <begin position="21"/>
        <end position="49"/>
    </location>
</feature>
<dbReference type="GeneID" id="41595617"/>
<keyword evidence="11" id="KW-1185">Reference proteome</keyword>
<dbReference type="Pfam" id="PF02687">
    <property type="entry name" value="FtsX"/>
    <property type="match status" value="1"/>
</dbReference>
<evidence type="ECO:0000313" key="10">
    <source>
        <dbReference type="EMBL" id="SPC34788.1"/>
    </source>
</evidence>
<name>A0A2K5AT08_9ARCH</name>
<dbReference type="GO" id="GO:0022857">
    <property type="term" value="F:transmembrane transporter activity"/>
    <property type="evidence" value="ECO:0007669"/>
    <property type="project" value="TreeGrafter"/>
</dbReference>
<dbReference type="InterPro" id="IPR003838">
    <property type="entry name" value="ABC3_permease_C"/>
</dbReference>
<feature type="transmembrane region" description="Helical" evidence="7">
    <location>
        <begin position="325"/>
        <end position="347"/>
    </location>
</feature>
<evidence type="ECO:0000313" key="11">
    <source>
        <dbReference type="Proteomes" id="UP000236248"/>
    </source>
</evidence>
<evidence type="ECO:0000259" key="9">
    <source>
        <dbReference type="Pfam" id="PF12704"/>
    </source>
</evidence>
<keyword evidence="3 7" id="KW-0812">Transmembrane</keyword>
<proteinExistence type="inferred from homology"/>
<keyword evidence="4 7" id="KW-1133">Transmembrane helix</keyword>
<dbReference type="PANTHER" id="PTHR30572:SF4">
    <property type="entry name" value="ABC TRANSPORTER PERMEASE YTRF"/>
    <property type="match status" value="1"/>
</dbReference>
<comment type="subcellular location">
    <subcellularLocation>
        <location evidence="1">Cell membrane</location>
        <topology evidence="1">Multi-pass membrane protein</topology>
    </subcellularLocation>
</comment>
<dbReference type="InterPro" id="IPR025857">
    <property type="entry name" value="MacB_PCD"/>
</dbReference>
<dbReference type="Proteomes" id="UP000236248">
    <property type="component" value="Chromosome NCAV"/>
</dbReference>
<evidence type="ECO:0000256" key="2">
    <source>
        <dbReference type="ARBA" id="ARBA00022475"/>
    </source>
</evidence>
<evidence type="ECO:0000256" key="7">
    <source>
        <dbReference type="SAM" id="Phobius"/>
    </source>
</evidence>
<evidence type="ECO:0000256" key="1">
    <source>
        <dbReference type="ARBA" id="ARBA00004651"/>
    </source>
</evidence>
<dbReference type="AlphaFoldDB" id="A0A2K5AT08"/>
<dbReference type="KEGG" id="ncv:NCAV_1625"/>
<keyword evidence="2" id="KW-1003">Cell membrane</keyword>
<dbReference type="RefSeq" id="WP_103286612.1">
    <property type="nucleotide sequence ID" value="NZ_LT981265.1"/>
</dbReference>
<keyword evidence="5 7" id="KW-0472">Membrane</keyword>
<evidence type="ECO:0000256" key="3">
    <source>
        <dbReference type="ARBA" id="ARBA00022692"/>
    </source>
</evidence>
<feature type="transmembrane region" description="Helical" evidence="7">
    <location>
        <begin position="281"/>
        <end position="305"/>
    </location>
</feature>
<dbReference type="PANTHER" id="PTHR30572">
    <property type="entry name" value="MEMBRANE COMPONENT OF TRANSPORTER-RELATED"/>
    <property type="match status" value="1"/>
</dbReference>
<evidence type="ECO:0000256" key="4">
    <source>
        <dbReference type="ARBA" id="ARBA00022989"/>
    </source>
</evidence>
<dbReference type="GO" id="GO:0005886">
    <property type="term" value="C:plasma membrane"/>
    <property type="evidence" value="ECO:0007669"/>
    <property type="project" value="UniProtKB-SubCell"/>
</dbReference>
<accession>A0A2K5AT08</accession>
<dbReference type="Pfam" id="PF12704">
    <property type="entry name" value="MacB_PCD"/>
    <property type="match status" value="1"/>
</dbReference>
<evidence type="ECO:0000259" key="8">
    <source>
        <dbReference type="Pfam" id="PF02687"/>
    </source>
</evidence>
<dbReference type="EMBL" id="LT981265">
    <property type="protein sequence ID" value="SPC34788.1"/>
    <property type="molecule type" value="Genomic_DNA"/>
</dbReference>
<evidence type="ECO:0000256" key="6">
    <source>
        <dbReference type="ARBA" id="ARBA00038076"/>
    </source>
</evidence>
<evidence type="ECO:0000256" key="5">
    <source>
        <dbReference type="ARBA" id="ARBA00023136"/>
    </source>
</evidence>
<dbReference type="InterPro" id="IPR050250">
    <property type="entry name" value="Macrolide_Exporter_MacB"/>
</dbReference>
<protein>
    <submittedName>
        <fullName evidence="10">ABC efflux transporter, FtsX-domain permease protein</fullName>
    </submittedName>
</protein>
<reference evidence="11" key="1">
    <citation type="submission" date="2018-01" db="EMBL/GenBank/DDBJ databases">
        <authorList>
            <person name="Kerou L M."/>
        </authorList>
    </citation>
    <scope>NUCLEOTIDE SEQUENCE [LARGE SCALE GENOMIC DNA]</scope>
    <source>
        <strain evidence="11">SCU2</strain>
    </source>
</reference>
<feature type="domain" description="ABC3 transporter permease C-terminal" evidence="8">
    <location>
        <begin position="284"/>
        <end position="407"/>
    </location>
</feature>
<feature type="domain" description="MacB-like periplasmic core" evidence="9">
    <location>
        <begin position="21"/>
        <end position="253"/>
    </location>
</feature>
<gene>
    <name evidence="10" type="ORF">NCAV_1625</name>
</gene>
<sequence length="414" mass="44357">MDIIKITQLAFDALRERKVRSILTILMVTTGTSLLIAVNGLTTGFLVFADKQFSMLAPNVIFVSPAPTQSSGLGGGPPQAPKIVLTSVVVDRIKNLPAVSDVIPNYTGVVSIESRGKVQNARIFAQDITKIYSIAPGIEFEEGSILSNNQSSIVISERIARPPGDPVQFATIGQTVVVKYSYVDEDGERKTNSRTFVVRGIFKLTGNPTIDGAAIIHPDVANMLMNKKSRYDGIVVLARNSDLVEDVEDGIRRLYGNDVGITSSKVILTTIRQFIGGITTFLFSIAVISLIVGAIGIITTLYTSVLERTREIGILKAIGAQNRHILLLFLMEALIIGSIGAVIGIPLGMAGGDLLSNLAPGNREAPPDARSRPLYTVEDITRVCALSIGLSVVSGLYPSFRASRLDPIVALGRL</sequence>